<dbReference type="OMA" id="RMAAYGC"/>
<dbReference type="OrthoDB" id="271881at2759"/>
<evidence type="ECO:0000256" key="1">
    <source>
        <dbReference type="ARBA" id="ARBA00004173"/>
    </source>
</evidence>
<dbReference type="GeneID" id="111594273"/>
<dbReference type="Pfam" id="PF14881">
    <property type="entry name" value="Tubulin_3"/>
    <property type="match status" value="1"/>
</dbReference>
<dbReference type="Proteomes" id="UP000504633">
    <property type="component" value="Unplaced"/>
</dbReference>
<dbReference type="PANTHER" id="PTHR13391:SF0">
    <property type="entry name" value="PROTEIN MISATO HOMOLOG 1"/>
    <property type="match status" value="1"/>
</dbReference>
<comment type="similarity">
    <text evidence="2">Belongs to the misato family.</text>
</comment>
<dbReference type="InterPro" id="IPR036525">
    <property type="entry name" value="Tubulin/FtsZ_GTPase_sf"/>
</dbReference>
<dbReference type="GO" id="GO:0005739">
    <property type="term" value="C:mitochondrion"/>
    <property type="evidence" value="ECO:0007669"/>
    <property type="project" value="UniProtKB-SubCell"/>
</dbReference>
<evidence type="ECO:0000256" key="3">
    <source>
        <dbReference type="ARBA" id="ARBA00023128"/>
    </source>
</evidence>
<dbReference type="InterPro" id="IPR019605">
    <property type="entry name" value="Misato_II_tubulin-like"/>
</dbReference>
<reference evidence="8" key="1">
    <citation type="submission" date="2025-08" db="UniProtKB">
        <authorList>
            <consortium name="RefSeq"/>
        </authorList>
    </citation>
    <scope>IDENTIFICATION</scope>
    <source>
        <strain evidence="8">15085-1641.00</strain>
        <tissue evidence="8">Whole body</tissue>
    </source>
</reference>
<sequence>MQHTREILTFQFGTYANYVGAHFWNQQEANFVYDNDSNVPEEQLPHNDVLYREGLNDQKQTTYTPRLLSVDLLGTLRHLPIVGELYGNFLQLANEQNADEVQKAKDSAEQNQLSTPGGLDVRMQPPVELSEYQQDLLKGAVNIESKDYNLAQNCSSWADYLYARYHPRTLNVLQGMQRQTDVQVLGTQVAGVELWQSSSFNEDFCDRIRLYAEECDGLQGFQLLFDIDDGFSGLATKCLEHLNDEYSRASYVLPLHYPRNISYAQADPRTAHSIRVVNSVLSYYHLTEQATMFTPLSTLETIWRNTTLQSRRMTGLHWQPDNLYQSSAVLAAYLDTVTLGYRLRQTPETLLRFCERVSPAGRKMTAAGLSLPLGMEQEQDLIDFLDGADNGSLLSQLTPGCEPGNSHVVQSVVARGIPYSRLKRPVDQAGPQLRMSAYKCESVSQMLQLYYQCAYHGSVTHAASTPLPLNTKLPFPYELFDTRIAADGFKLQSEAEREQDKRVGCAPALAAVQNSSKLGTHLDTLHGQTHRVQLAKLQSYTQSGFEQDEYDTALDKLLEFRDNYEDSQYL</sequence>
<dbReference type="KEGG" id="dhe:111594273"/>
<comment type="subcellular location">
    <subcellularLocation>
        <location evidence="1">Mitochondrion</location>
    </subcellularLocation>
</comment>
<evidence type="ECO:0000313" key="8">
    <source>
        <dbReference type="RefSeq" id="XP_023163271.1"/>
    </source>
</evidence>
<dbReference type="PANTHER" id="PTHR13391">
    <property type="entry name" value="MITOCHONDRIAL DISTRIBUTION REGULATOR MISATO"/>
    <property type="match status" value="1"/>
</dbReference>
<feature type="domain" description="DML1/Misato tubulin" evidence="6">
    <location>
        <begin position="155"/>
        <end position="343"/>
    </location>
</feature>
<feature type="domain" description="Misato Segment II tubulin-like" evidence="5">
    <location>
        <begin position="5"/>
        <end position="137"/>
    </location>
</feature>
<evidence type="ECO:0000256" key="2">
    <source>
        <dbReference type="ARBA" id="ARBA00008507"/>
    </source>
</evidence>
<keyword evidence="3" id="KW-0496">Mitochondrion</keyword>
<dbReference type="CDD" id="cd06060">
    <property type="entry name" value="misato"/>
    <property type="match status" value="1"/>
</dbReference>
<evidence type="ECO:0000256" key="4">
    <source>
        <dbReference type="SAM" id="MobiDB-lite"/>
    </source>
</evidence>
<dbReference type="Gene3D" id="3.40.50.1440">
    <property type="entry name" value="Tubulin/FtsZ, GTPase domain"/>
    <property type="match status" value="1"/>
</dbReference>
<accession>A0A6J1LFL3</accession>
<dbReference type="CTD" id="33119"/>
<evidence type="ECO:0000259" key="5">
    <source>
        <dbReference type="Pfam" id="PF10644"/>
    </source>
</evidence>
<dbReference type="AlphaFoldDB" id="A0A6J1LFL3"/>
<name>A0A6J1LFL3_DROHY</name>
<dbReference type="SUPFAM" id="SSF52490">
    <property type="entry name" value="Tubulin nucleotide-binding domain-like"/>
    <property type="match status" value="1"/>
</dbReference>
<evidence type="ECO:0000313" key="7">
    <source>
        <dbReference type="Proteomes" id="UP000504633"/>
    </source>
</evidence>
<organism evidence="7 8">
    <name type="scientific">Drosophila hydei</name>
    <name type="common">Fruit fly</name>
    <dbReference type="NCBI Taxonomy" id="7224"/>
    <lineage>
        <taxon>Eukaryota</taxon>
        <taxon>Metazoa</taxon>
        <taxon>Ecdysozoa</taxon>
        <taxon>Arthropoda</taxon>
        <taxon>Hexapoda</taxon>
        <taxon>Insecta</taxon>
        <taxon>Pterygota</taxon>
        <taxon>Neoptera</taxon>
        <taxon>Endopterygota</taxon>
        <taxon>Diptera</taxon>
        <taxon>Brachycera</taxon>
        <taxon>Muscomorpha</taxon>
        <taxon>Ephydroidea</taxon>
        <taxon>Drosophilidae</taxon>
        <taxon>Drosophila</taxon>
    </lineage>
</organism>
<protein>
    <submittedName>
        <fullName evidence="8">Protein misato</fullName>
    </submittedName>
</protein>
<keyword evidence="7" id="KW-1185">Reference proteome</keyword>
<dbReference type="Pfam" id="PF10644">
    <property type="entry name" value="Misat_Tub_SegII"/>
    <property type="match status" value="1"/>
</dbReference>
<feature type="region of interest" description="Disordered" evidence="4">
    <location>
        <begin position="100"/>
        <end position="123"/>
    </location>
</feature>
<proteinExistence type="inferred from homology"/>
<evidence type="ECO:0000259" key="6">
    <source>
        <dbReference type="Pfam" id="PF14881"/>
    </source>
</evidence>
<gene>
    <name evidence="8" type="primary">LOC111594273</name>
</gene>
<dbReference type="RefSeq" id="XP_023163271.1">
    <property type="nucleotide sequence ID" value="XM_023307503.2"/>
</dbReference>
<dbReference type="GO" id="GO:0007005">
    <property type="term" value="P:mitochondrion organization"/>
    <property type="evidence" value="ECO:0007669"/>
    <property type="project" value="InterPro"/>
</dbReference>
<dbReference type="InterPro" id="IPR029209">
    <property type="entry name" value="DML1/Misato_tubulin"/>
</dbReference>
<dbReference type="InterPro" id="IPR049942">
    <property type="entry name" value="DML1/Misato"/>
</dbReference>